<evidence type="ECO:0000256" key="7">
    <source>
        <dbReference type="ARBA" id="ARBA00049158"/>
    </source>
</evidence>
<comment type="catalytic activity">
    <reaction evidence="7 8">
        <text>L-histidinol phosphate + H2O = L-histidinol + phosphate</text>
        <dbReference type="Rhea" id="RHEA:14465"/>
        <dbReference type="ChEBI" id="CHEBI:15377"/>
        <dbReference type="ChEBI" id="CHEBI:43474"/>
        <dbReference type="ChEBI" id="CHEBI:57699"/>
        <dbReference type="ChEBI" id="CHEBI:57980"/>
        <dbReference type="EC" id="3.1.3.15"/>
    </reaction>
</comment>
<organism evidence="10 11">
    <name type="scientific">Hericium alpestre</name>
    <dbReference type="NCBI Taxonomy" id="135208"/>
    <lineage>
        <taxon>Eukaryota</taxon>
        <taxon>Fungi</taxon>
        <taxon>Dikarya</taxon>
        <taxon>Basidiomycota</taxon>
        <taxon>Agaricomycotina</taxon>
        <taxon>Agaricomycetes</taxon>
        <taxon>Russulales</taxon>
        <taxon>Hericiaceae</taxon>
        <taxon>Hericium</taxon>
    </lineage>
</organism>
<dbReference type="SUPFAM" id="SSF89550">
    <property type="entry name" value="PHP domain-like"/>
    <property type="match status" value="1"/>
</dbReference>
<dbReference type="OrthoDB" id="5957391at2759"/>
<protein>
    <recommendedName>
        <fullName evidence="3 8">Histidinol-phosphatase</fullName>
        <shortName evidence="8">HolPase</shortName>
        <ecNumber evidence="3 8">3.1.3.15</ecNumber>
    </recommendedName>
</protein>
<dbReference type="EMBL" id="SFCI01000142">
    <property type="protein sequence ID" value="TFY82100.1"/>
    <property type="molecule type" value="Genomic_DNA"/>
</dbReference>
<gene>
    <name evidence="10" type="ORF">EWM64_g1911</name>
</gene>
<name>A0A4Z0A6J3_9AGAM</name>
<evidence type="ECO:0000256" key="8">
    <source>
        <dbReference type="RuleBase" id="RU366003"/>
    </source>
</evidence>
<keyword evidence="6 8" id="KW-0368">Histidine biosynthesis</keyword>
<evidence type="ECO:0000256" key="2">
    <source>
        <dbReference type="ARBA" id="ARBA00009152"/>
    </source>
</evidence>
<sequence>MPYSHHSHSGQFCKHATGTLEEVVQEAIHQGFEVYGLTEHVPRYRREDLYPEEFDAFVAEARRVQAAYTSQIQLLVGLETDLITERDLVGLSDILERHGDGIDYLVGSVHHVHGIPIDFDRETFQRCLASIPNSADMSDEDRTGVFLEMYFDAQYEVMQRFKPEIVGHIDLCRLYTPTLDLRAYAAAWSKLTRNVELPRHTARCSK</sequence>
<dbReference type="NCBIfam" id="TIGR01856">
    <property type="entry name" value="hisJ_fam"/>
    <property type="match status" value="1"/>
</dbReference>
<evidence type="ECO:0000256" key="4">
    <source>
        <dbReference type="ARBA" id="ARBA00022605"/>
    </source>
</evidence>
<evidence type="ECO:0000313" key="10">
    <source>
        <dbReference type="EMBL" id="TFY82100.1"/>
    </source>
</evidence>
<dbReference type="Gene3D" id="3.20.20.140">
    <property type="entry name" value="Metal-dependent hydrolases"/>
    <property type="match status" value="1"/>
</dbReference>
<dbReference type="InterPro" id="IPR016195">
    <property type="entry name" value="Pol/histidinol_Pase-like"/>
</dbReference>
<dbReference type="InterPro" id="IPR004013">
    <property type="entry name" value="PHP_dom"/>
</dbReference>
<dbReference type="PANTHER" id="PTHR21039:SF0">
    <property type="entry name" value="HISTIDINOL-PHOSPHATASE"/>
    <property type="match status" value="1"/>
</dbReference>
<dbReference type="AlphaFoldDB" id="A0A4Z0A6J3"/>
<dbReference type="GO" id="GO:0004401">
    <property type="term" value="F:histidinol-phosphatase activity"/>
    <property type="evidence" value="ECO:0007669"/>
    <property type="project" value="UniProtKB-UniRule"/>
</dbReference>
<proteinExistence type="inferred from homology"/>
<dbReference type="Pfam" id="PF02811">
    <property type="entry name" value="PHP"/>
    <property type="match status" value="1"/>
</dbReference>
<comment type="caution">
    <text evidence="10">The sequence shown here is derived from an EMBL/GenBank/DDBJ whole genome shotgun (WGS) entry which is preliminary data.</text>
</comment>
<keyword evidence="4 8" id="KW-0028">Amino-acid biosynthesis</keyword>
<comment type="similarity">
    <text evidence="2 8">Belongs to the PHP hydrolase family. HisK subfamily.</text>
</comment>
<evidence type="ECO:0000256" key="1">
    <source>
        <dbReference type="ARBA" id="ARBA00004970"/>
    </source>
</evidence>
<dbReference type="STRING" id="135208.A0A4Z0A6J3"/>
<dbReference type="UniPathway" id="UPA00031">
    <property type="reaction ID" value="UER00013"/>
</dbReference>
<keyword evidence="5 8" id="KW-0378">Hydrolase</keyword>
<feature type="domain" description="PHP" evidence="9">
    <location>
        <begin position="5"/>
        <end position="192"/>
    </location>
</feature>
<dbReference type="GO" id="GO:0005737">
    <property type="term" value="C:cytoplasm"/>
    <property type="evidence" value="ECO:0007669"/>
    <property type="project" value="TreeGrafter"/>
</dbReference>
<evidence type="ECO:0000256" key="3">
    <source>
        <dbReference type="ARBA" id="ARBA00013085"/>
    </source>
</evidence>
<reference evidence="10 11" key="1">
    <citation type="submission" date="2019-02" db="EMBL/GenBank/DDBJ databases">
        <title>Genome sequencing of the rare red list fungi Hericium alpestre (H. flagellum).</title>
        <authorList>
            <person name="Buettner E."/>
            <person name="Kellner H."/>
        </authorList>
    </citation>
    <scope>NUCLEOTIDE SEQUENCE [LARGE SCALE GENOMIC DNA]</scope>
    <source>
        <strain evidence="10 11">DSM 108284</strain>
    </source>
</reference>
<evidence type="ECO:0000313" key="11">
    <source>
        <dbReference type="Proteomes" id="UP000298061"/>
    </source>
</evidence>
<evidence type="ECO:0000259" key="9">
    <source>
        <dbReference type="Pfam" id="PF02811"/>
    </source>
</evidence>
<dbReference type="PANTHER" id="PTHR21039">
    <property type="entry name" value="HISTIDINOL PHOSPHATASE-RELATED"/>
    <property type="match status" value="1"/>
</dbReference>
<comment type="pathway">
    <text evidence="1 8">Amino-acid biosynthesis; L-histidine biosynthesis; L-histidine from 5-phospho-alpha-D-ribose 1-diphosphate: step 8/9.</text>
</comment>
<dbReference type="InterPro" id="IPR010140">
    <property type="entry name" value="Histidinol_P_phosphatase_HisJ"/>
</dbReference>
<accession>A0A4Z0A6J3</accession>
<dbReference type="EC" id="3.1.3.15" evidence="3 8"/>
<evidence type="ECO:0000256" key="5">
    <source>
        <dbReference type="ARBA" id="ARBA00022801"/>
    </source>
</evidence>
<keyword evidence="11" id="KW-1185">Reference proteome</keyword>
<evidence type="ECO:0000256" key="6">
    <source>
        <dbReference type="ARBA" id="ARBA00023102"/>
    </source>
</evidence>
<dbReference type="GO" id="GO:0000105">
    <property type="term" value="P:L-histidine biosynthetic process"/>
    <property type="evidence" value="ECO:0007669"/>
    <property type="project" value="UniProtKB-UniRule"/>
</dbReference>
<dbReference type="Proteomes" id="UP000298061">
    <property type="component" value="Unassembled WGS sequence"/>
</dbReference>